<dbReference type="Pfam" id="PF14559">
    <property type="entry name" value="TPR_19"/>
    <property type="match status" value="1"/>
</dbReference>
<evidence type="ECO:0008006" key="4">
    <source>
        <dbReference type="Google" id="ProtNLM"/>
    </source>
</evidence>
<name>A0A538SJB4_UNCEI</name>
<dbReference type="InterPro" id="IPR011990">
    <property type="entry name" value="TPR-like_helical_dom_sf"/>
</dbReference>
<dbReference type="Gene3D" id="3.40.50.1820">
    <property type="entry name" value="alpha/beta hydrolase"/>
    <property type="match status" value="1"/>
</dbReference>
<organism evidence="2 3">
    <name type="scientific">Eiseniibacteriota bacterium</name>
    <dbReference type="NCBI Taxonomy" id="2212470"/>
    <lineage>
        <taxon>Bacteria</taxon>
        <taxon>Candidatus Eiseniibacteriota</taxon>
    </lineage>
</organism>
<feature type="signal peptide" evidence="1">
    <location>
        <begin position="1"/>
        <end position="20"/>
    </location>
</feature>
<evidence type="ECO:0000313" key="3">
    <source>
        <dbReference type="Proteomes" id="UP000320184"/>
    </source>
</evidence>
<dbReference type="Proteomes" id="UP000320184">
    <property type="component" value="Unassembled WGS sequence"/>
</dbReference>
<evidence type="ECO:0000256" key="1">
    <source>
        <dbReference type="SAM" id="SignalP"/>
    </source>
</evidence>
<protein>
    <recommendedName>
        <fullName evidence="4">Serine aminopeptidase S33 domain-containing protein</fullName>
    </recommendedName>
</protein>
<comment type="caution">
    <text evidence="2">The sequence shown here is derived from an EMBL/GenBank/DDBJ whole genome shotgun (WGS) entry which is preliminary data.</text>
</comment>
<dbReference type="AlphaFoldDB" id="A0A538SJB4"/>
<dbReference type="InterPro" id="IPR029058">
    <property type="entry name" value="AB_hydrolase_fold"/>
</dbReference>
<keyword evidence="1" id="KW-0732">Signal</keyword>
<accession>A0A538SJB4</accession>
<feature type="chain" id="PRO_5021990315" description="Serine aminopeptidase S33 domain-containing protein" evidence="1">
    <location>
        <begin position="21"/>
        <end position="483"/>
    </location>
</feature>
<dbReference type="Gene3D" id="1.25.40.10">
    <property type="entry name" value="Tetratricopeptide repeat domain"/>
    <property type="match status" value="1"/>
</dbReference>
<dbReference type="SUPFAM" id="SSF48452">
    <property type="entry name" value="TPR-like"/>
    <property type="match status" value="1"/>
</dbReference>
<gene>
    <name evidence="2" type="ORF">E6K73_05685</name>
</gene>
<evidence type="ECO:0000313" key="2">
    <source>
        <dbReference type="EMBL" id="TMQ51457.1"/>
    </source>
</evidence>
<sequence length="483" mass="51248">MTSAGAAAALVLCAWSTASAAQPPTPAVGQILIQSGSPAELRARLAETSRSGGAADRASAGEAQYFLGTSYERAGAEDTAITCYRRAVDLGGGYRERLALADALLRRRADGDVAAALTLLEPAPLDDEGAHESYQSRSAWAHLLAGRPDTALALFRPLEDRLSQEPEWRFRIARAYLQAGDLRRAISLLVPLAAASRRQDREVMEAIDRIGALSGRGKAIESQIDRAITELDEADGQVVRVLGGQRGAFPAGDGFELGGVVVAPAGKSRARAAVVLRGADRGLAEYDSLAFALRRAGVAVMLMDVRGFGRSVGTSCPLPDTWRGREEQLGRRTARDARDALRALAQAAAVDTARYLLIGVGPTASMAVEAAELDRHVGALLLISPDPAPVERGQMRARLAMLQLPAYFQLGPEDYAGADLSTELYRAGNRGASRIAEAHLAGTGPAQFRYDPAVGARFISWLEGAMPPERGPRGPRRRSPRGG</sequence>
<dbReference type="EMBL" id="VBOT01000071">
    <property type="protein sequence ID" value="TMQ51457.1"/>
    <property type="molecule type" value="Genomic_DNA"/>
</dbReference>
<reference evidence="2 3" key="1">
    <citation type="journal article" date="2019" name="Nat. Microbiol.">
        <title>Mediterranean grassland soil C-N compound turnover is dependent on rainfall and depth, and is mediated by genomically divergent microorganisms.</title>
        <authorList>
            <person name="Diamond S."/>
            <person name="Andeer P.F."/>
            <person name="Li Z."/>
            <person name="Crits-Christoph A."/>
            <person name="Burstein D."/>
            <person name="Anantharaman K."/>
            <person name="Lane K.R."/>
            <person name="Thomas B.C."/>
            <person name="Pan C."/>
            <person name="Northen T.R."/>
            <person name="Banfield J.F."/>
        </authorList>
    </citation>
    <scope>NUCLEOTIDE SEQUENCE [LARGE SCALE GENOMIC DNA]</scope>
    <source>
        <strain evidence="2">WS_3</strain>
    </source>
</reference>
<proteinExistence type="predicted"/>
<dbReference type="SUPFAM" id="SSF53474">
    <property type="entry name" value="alpha/beta-Hydrolases"/>
    <property type="match status" value="1"/>
</dbReference>